<dbReference type="Proteomes" id="UP000576393">
    <property type="component" value="Unassembled WGS sequence"/>
</dbReference>
<sequence length="351" mass="36293">MNTPARIGAYALGLAVVFGGALGAGKAVGPAATPSTTGTAHPAHAAPTGQPDAGHGGHGDAGTDAPASAPAGLQISQDGYTLAPETTAFTPGEETDLRFTVTGPDGRPVTAYQTQHEKKLHFIVVSRDLGVFRHLHPEEAGNGVWSVRLTLPEAGAYRAFADFAPEGGRPLTLGADLRAGGDYKPAGPLEPRRTAEVDGYTVTLDGDLAPGRSSKVTLKVSKDGRPVTDLQPYLGAYGHLVALRDGDLAYLHVHPDGEPGDGRTPSGPDVTFYAEVPSRGTYRLFLDFQHGGKVRTADFTVRAGDAPAPERSPSEEPAAAPAGPSGTPEPPENGTPEPPENGPDHSEDHSH</sequence>
<organism evidence="2 3">
    <name type="scientific">Streptosporangium sandarakinum</name>
    <dbReference type="NCBI Taxonomy" id="1260955"/>
    <lineage>
        <taxon>Bacteria</taxon>
        <taxon>Bacillati</taxon>
        <taxon>Actinomycetota</taxon>
        <taxon>Actinomycetes</taxon>
        <taxon>Streptosporangiales</taxon>
        <taxon>Streptosporangiaceae</taxon>
        <taxon>Streptosporangium</taxon>
    </lineage>
</organism>
<name>A0A852UUQ6_9ACTN</name>
<protein>
    <recommendedName>
        <fullName evidence="4">Secreted protein</fullName>
    </recommendedName>
</protein>
<evidence type="ECO:0000313" key="2">
    <source>
        <dbReference type="EMBL" id="NYF41042.1"/>
    </source>
</evidence>
<reference evidence="2 3" key="1">
    <citation type="submission" date="2020-07" db="EMBL/GenBank/DDBJ databases">
        <title>Sequencing the genomes of 1000 actinobacteria strains.</title>
        <authorList>
            <person name="Klenk H.-P."/>
        </authorList>
    </citation>
    <scope>NUCLEOTIDE SEQUENCE [LARGE SCALE GENOMIC DNA]</scope>
    <source>
        <strain evidence="2 3">DSM 45763</strain>
    </source>
</reference>
<feature type="region of interest" description="Disordered" evidence="1">
    <location>
        <begin position="26"/>
        <end position="72"/>
    </location>
</feature>
<feature type="region of interest" description="Disordered" evidence="1">
    <location>
        <begin position="301"/>
        <end position="351"/>
    </location>
</feature>
<evidence type="ECO:0000313" key="3">
    <source>
        <dbReference type="Proteomes" id="UP000576393"/>
    </source>
</evidence>
<feature type="compositionally biased region" description="Basic and acidic residues" evidence="1">
    <location>
        <begin position="342"/>
        <end position="351"/>
    </location>
</feature>
<evidence type="ECO:0008006" key="4">
    <source>
        <dbReference type="Google" id="ProtNLM"/>
    </source>
</evidence>
<proteinExistence type="predicted"/>
<feature type="compositionally biased region" description="Low complexity" evidence="1">
    <location>
        <begin position="306"/>
        <end position="326"/>
    </location>
</feature>
<gene>
    <name evidence="2" type="ORF">HDA43_003201</name>
</gene>
<dbReference type="RefSeq" id="WP_246424002.1">
    <property type="nucleotide sequence ID" value="NZ_JACCCO010000001.1"/>
</dbReference>
<dbReference type="AlphaFoldDB" id="A0A852UUQ6"/>
<comment type="caution">
    <text evidence="2">The sequence shown here is derived from an EMBL/GenBank/DDBJ whole genome shotgun (WGS) entry which is preliminary data.</text>
</comment>
<keyword evidence="3" id="KW-1185">Reference proteome</keyword>
<feature type="compositionally biased region" description="Pro residues" evidence="1">
    <location>
        <begin position="327"/>
        <end position="341"/>
    </location>
</feature>
<accession>A0A852UUQ6</accession>
<dbReference type="EMBL" id="JACCCO010000001">
    <property type="protein sequence ID" value="NYF41042.1"/>
    <property type="molecule type" value="Genomic_DNA"/>
</dbReference>
<feature type="compositionally biased region" description="Low complexity" evidence="1">
    <location>
        <begin position="26"/>
        <end position="53"/>
    </location>
</feature>
<evidence type="ECO:0000256" key="1">
    <source>
        <dbReference type="SAM" id="MobiDB-lite"/>
    </source>
</evidence>